<dbReference type="InterPro" id="IPR018490">
    <property type="entry name" value="cNMP-bd_dom_sf"/>
</dbReference>
<dbReference type="Proteomes" id="UP000248790">
    <property type="component" value="Unassembled WGS sequence"/>
</dbReference>
<comment type="caution">
    <text evidence="2">The sequence shown here is derived from an EMBL/GenBank/DDBJ whole genome shotgun (WGS) entry which is preliminary data.</text>
</comment>
<dbReference type="RefSeq" id="WP_111630740.1">
    <property type="nucleotide sequence ID" value="NZ_QLMC01000006.1"/>
</dbReference>
<gene>
    <name evidence="2" type="ORF">LX87_04727</name>
</gene>
<dbReference type="PROSITE" id="PS50042">
    <property type="entry name" value="CNMP_BINDING_3"/>
    <property type="match status" value="1"/>
</dbReference>
<name>A0A327WNP1_LARAB</name>
<dbReference type="InterPro" id="IPR000595">
    <property type="entry name" value="cNMP-bd_dom"/>
</dbReference>
<evidence type="ECO:0000313" key="2">
    <source>
        <dbReference type="EMBL" id="RAJ93215.1"/>
    </source>
</evidence>
<feature type="domain" description="Cyclic nucleotide-binding" evidence="1">
    <location>
        <begin position="11"/>
        <end position="76"/>
    </location>
</feature>
<dbReference type="SUPFAM" id="SSF51206">
    <property type="entry name" value="cAMP-binding domain-like"/>
    <property type="match status" value="1"/>
</dbReference>
<reference evidence="2 3" key="1">
    <citation type="submission" date="2018-06" db="EMBL/GenBank/DDBJ databases">
        <title>Genomic Encyclopedia of Archaeal and Bacterial Type Strains, Phase II (KMG-II): from individual species to whole genera.</title>
        <authorList>
            <person name="Goeker M."/>
        </authorList>
    </citation>
    <scope>NUCLEOTIDE SEQUENCE [LARGE SCALE GENOMIC DNA]</scope>
    <source>
        <strain evidence="2 3">DSM 21851</strain>
    </source>
</reference>
<dbReference type="CDD" id="cd00038">
    <property type="entry name" value="CAP_ED"/>
    <property type="match status" value="1"/>
</dbReference>
<protein>
    <submittedName>
        <fullName evidence="2">CRP-like cAMP-binding protein</fullName>
    </submittedName>
</protein>
<keyword evidence="3" id="KW-1185">Reference proteome</keyword>
<organism evidence="2 3">
    <name type="scientific">Larkinella arboricola</name>
    <dbReference type="NCBI Taxonomy" id="643671"/>
    <lineage>
        <taxon>Bacteria</taxon>
        <taxon>Pseudomonadati</taxon>
        <taxon>Bacteroidota</taxon>
        <taxon>Cytophagia</taxon>
        <taxon>Cytophagales</taxon>
        <taxon>Spirosomataceae</taxon>
        <taxon>Larkinella</taxon>
    </lineage>
</organism>
<evidence type="ECO:0000259" key="1">
    <source>
        <dbReference type="PROSITE" id="PS50042"/>
    </source>
</evidence>
<accession>A0A327WNP1</accession>
<evidence type="ECO:0000313" key="3">
    <source>
        <dbReference type="Proteomes" id="UP000248790"/>
    </source>
</evidence>
<sequence length="193" mass="22330">MEQTILAYIEHYVALTAEEKTSILADLSYKTFAKGTVLLKQGQISKECYFNIQGLVRQYELIDGEEKTTFFYTEGDAIVAFDSAANYIPSQFFWICEEQTTLVIGRLDKIEVSYAKNPKLEKMSRLFVNQEFGKYQNLSSSLITLSPEKRYLQLLENRPDLINRIQQYHLASYLGIKPETLSRIRKRIAKKAC</sequence>
<dbReference type="EMBL" id="QLMC01000006">
    <property type="protein sequence ID" value="RAJ93215.1"/>
    <property type="molecule type" value="Genomic_DNA"/>
</dbReference>
<dbReference type="AlphaFoldDB" id="A0A327WNP1"/>
<dbReference type="Gene3D" id="2.60.120.10">
    <property type="entry name" value="Jelly Rolls"/>
    <property type="match status" value="1"/>
</dbReference>
<dbReference type="InterPro" id="IPR014710">
    <property type="entry name" value="RmlC-like_jellyroll"/>
</dbReference>
<proteinExistence type="predicted"/>
<dbReference type="OrthoDB" id="663011at2"/>